<dbReference type="Gene3D" id="2.60.40.1120">
    <property type="entry name" value="Carboxypeptidase-like, regulatory domain"/>
    <property type="match status" value="1"/>
</dbReference>
<feature type="compositionally biased region" description="Pro residues" evidence="3">
    <location>
        <begin position="1099"/>
        <end position="1112"/>
    </location>
</feature>
<evidence type="ECO:0000256" key="2">
    <source>
        <dbReference type="ARBA" id="ARBA00022737"/>
    </source>
</evidence>
<feature type="signal peptide" evidence="5">
    <location>
        <begin position="1"/>
        <end position="31"/>
    </location>
</feature>
<feature type="region of interest" description="Disordered" evidence="3">
    <location>
        <begin position="1074"/>
        <end position="1141"/>
    </location>
</feature>
<dbReference type="Proteomes" id="UP001597493">
    <property type="component" value="Unassembled WGS sequence"/>
</dbReference>
<feature type="domain" description="Bacterial repeat" evidence="6">
    <location>
        <begin position="774"/>
        <end position="846"/>
    </location>
</feature>
<sequence>MNVRKRKFFSGVALSLVICLMVSLFPLGVFADSGASVTDAVYGDSSVTGDVYGDFSVTSSVYSDPTDFTYVMSDRDSGSIEITGYTGAGGNIVIPDSIDGYPVYAIRSSWDSSISDYVGAFQANQDIISVEIPEGVRVIDPNSFKDNHNLTTVKLPSTVGEISTGTFENNTSLKDVTLPSNLLVISDKAFRGCTSLSSISLPDTLREIYDFAFEDAGLSTISFPSSLDYIGNGAFSFNRNLETVIIPENVQQVVSGAFSYDYGLRSISFEGTNTAIGGSADDLNTIPYQATIVGHIGSTAEEYATNNNIPFRDISNPGFIEPDNGDQDPLSRFHRGEDVVVANLFEDPVLAEYFVQWMSESLPTFPMETIVWSGTVNDTINKRDVEKRMELYYASFGVFSFGDPDYKGFTSLEGLQIFKDSILSNPNYSSNAAFYLNGNELTDVDALSFLSEVNLLDLSDNQLSNIDGLNGLTRVAHLDLSNNQLTNLDGLSNLTTIIEPESNLNPDSVLDFSHNQLNNILGLSNLTMTEFINGKLIDFRNNDLTNSSVISLRSLFGVLNPNGRMLFDYNFLNLRSDSEGIQFYNDWLDVSGLASGDPQAKTPQYRYRFDRVDTLKVEHRETGTDTVLDSEIYSTADNSLQIDDVTVYESKEIDGYSLVGDPTQMITNKDYVYTSELVPLLNLIDSSSGQSLGVEEPSNSTTYTVSDESILDYDETDGKLYVVGDGNVTLNIALNGVLQGSFPLTFDYHGSKDHPVVFYYQSTAPANTHTLTILNPLGQGSVFPTVGTHEYPSGETVSLSTNNSVPGYEFEKWVIDGEDIYYPNPFALWVDVVMDRDHVAQAVFKPTSPAQFTLTINQIGEGLVSPAGVTNHFPLEPVTLTASPASGHRFVKWVVNGIESFAPVMTITMNNNTTATAYFEPLIQYTLSVDHVGEGDVSPAGVSKFYELQTVNLTANPADGYKFVKWVVDGQEFHEADVTILMDKDKTATAYFEPVTSPPVTKGEITVEFRNAESSEKIRDDEVLTDLELGEHSYIADAVIGVYELVGEALKKVVLTVAEPIQKITYFYKEKVITPPADENDDPVEPPVINPPVEDEPVEPPVVQEPPTPPVVEEPADPPVVEVPAEPPVVEQPEEPISNEKPVVEDPIADEPVENEPVIVQEPVSDEGSSEDVQVSNDVSKVEKAPKLDQVRIVAIDVETDEVLTEEILRDLPLGKHEISAPAIEGYTPLEPSVQSVMIEQKDRQLVIEFKYREQKQYGVVFGVVTDANGNPMKGIQVELHSNPRVTYTDQNGKYRFEDVELGQHTVILKNPLTHEELGKIEIVVYQDGQQASSKTESLKDTNEIKTVVELSESQSVQRIDFIIEPLVTNGVVIPQIPQEPEPVKPRSKLPIIPIAVTPILIIAVIIYFRRKNVVIYDISDSHTYKGLIFKKLRVKAMPETTIDLSGIEVSHIRVQFKNPAAFRNVDLFLQYGESKLPVSLPEDQAYINITISKD</sequence>
<dbReference type="RefSeq" id="WP_379268733.1">
    <property type="nucleotide sequence ID" value="NZ_JBHUMY010000001.1"/>
</dbReference>
<keyword evidence="8" id="KW-1185">Reference proteome</keyword>
<dbReference type="InterPro" id="IPR001611">
    <property type="entry name" value="Leu-rich_rpt"/>
</dbReference>
<dbReference type="InterPro" id="IPR044060">
    <property type="entry name" value="Bacterial_rp_domain"/>
</dbReference>
<evidence type="ECO:0000259" key="6">
    <source>
        <dbReference type="Pfam" id="PF18998"/>
    </source>
</evidence>
<dbReference type="SMART" id="SM00365">
    <property type="entry name" value="LRR_SD22"/>
    <property type="match status" value="3"/>
</dbReference>
<evidence type="ECO:0000313" key="7">
    <source>
        <dbReference type="EMBL" id="MFD2658825.1"/>
    </source>
</evidence>
<feature type="chain" id="PRO_5045340423" evidence="5">
    <location>
        <begin position="32"/>
        <end position="1495"/>
    </location>
</feature>
<dbReference type="EMBL" id="JBHUMY010000001">
    <property type="protein sequence ID" value="MFD2658825.1"/>
    <property type="molecule type" value="Genomic_DNA"/>
</dbReference>
<evidence type="ECO:0000256" key="1">
    <source>
        <dbReference type="ARBA" id="ARBA00022614"/>
    </source>
</evidence>
<reference evidence="8" key="1">
    <citation type="journal article" date="2019" name="Int. J. Syst. Evol. Microbiol.">
        <title>The Global Catalogue of Microorganisms (GCM) 10K type strain sequencing project: providing services to taxonomists for standard genome sequencing and annotation.</title>
        <authorList>
            <consortium name="The Broad Institute Genomics Platform"/>
            <consortium name="The Broad Institute Genome Sequencing Center for Infectious Disease"/>
            <person name="Wu L."/>
            <person name="Ma J."/>
        </authorList>
    </citation>
    <scope>NUCLEOTIDE SEQUENCE [LARGE SCALE GENOMIC DNA]</scope>
    <source>
        <strain evidence="8">TISTR 1827</strain>
    </source>
</reference>
<keyword evidence="1" id="KW-0433">Leucine-rich repeat</keyword>
<keyword evidence="5" id="KW-0732">Signal</keyword>
<feature type="domain" description="Bacterial repeat" evidence="6">
    <location>
        <begin position="925"/>
        <end position="995"/>
    </location>
</feature>
<feature type="compositionally biased region" description="Low complexity" evidence="3">
    <location>
        <begin position="1119"/>
        <end position="1131"/>
    </location>
</feature>
<feature type="transmembrane region" description="Helical" evidence="4">
    <location>
        <begin position="1390"/>
        <end position="1409"/>
    </location>
</feature>
<keyword evidence="4" id="KW-0472">Membrane</keyword>
<dbReference type="InterPro" id="IPR032675">
    <property type="entry name" value="LRR_dom_sf"/>
</dbReference>
<accession>A0ABW5QRV9</accession>
<evidence type="ECO:0000256" key="3">
    <source>
        <dbReference type="SAM" id="MobiDB-lite"/>
    </source>
</evidence>
<name>A0ABW5QRV9_9BACL</name>
<keyword evidence="4" id="KW-0812">Transmembrane</keyword>
<keyword evidence="2" id="KW-0677">Repeat</keyword>
<dbReference type="Pfam" id="PF18998">
    <property type="entry name" value="Flg_new_2"/>
    <property type="match status" value="3"/>
</dbReference>
<keyword evidence="4" id="KW-1133">Transmembrane helix</keyword>
<proteinExistence type="predicted"/>
<dbReference type="PANTHER" id="PTHR24366">
    <property type="entry name" value="IG(IMMUNOGLOBULIN) AND LRR(LEUCINE RICH REPEAT) DOMAINS"/>
    <property type="match status" value="1"/>
</dbReference>
<dbReference type="InterPro" id="IPR026906">
    <property type="entry name" value="LRR_5"/>
</dbReference>
<evidence type="ECO:0000313" key="8">
    <source>
        <dbReference type="Proteomes" id="UP001597493"/>
    </source>
</evidence>
<dbReference type="PROSITE" id="PS51450">
    <property type="entry name" value="LRR"/>
    <property type="match status" value="2"/>
</dbReference>
<gene>
    <name evidence="7" type="ORF">ACFSW5_00935</name>
</gene>
<protein>
    <submittedName>
        <fullName evidence="7">Leucine-rich repeat protein</fullName>
    </submittedName>
</protein>
<dbReference type="SUPFAM" id="SSF49452">
    <property type="entry name" value="Starch-binding domain-like"/>
    <property type="match status" value="1"/>
</dbReference>
<dbReference type="PANTHER" id="PTHR24366:SF170">
    <property type="entry name" value="RE50361P"/>
    <property type="match status" value="1"/>
</dbReference>
<dbReference type="InterPro" id="IPR013784">
    <property type="entry name" value="Carb-bd-like_fold"/>
</dbReference>
<dbReference type="Gene3D" id="3.80.10.10">
    <property type="entry name" value="Ribonuclease Inhibitor"/>
    <property type="match status" value="2"/>
</dbReference>
<dbReference type="Pfam" id="PF13306">
    <property type="entry name" value="LRR_5"/>
    <property type="match status" value="1"/>
</dbReference>
<dbReference type="Pfam" id="PF13620">
    <property type="entry name" value="CarboxypepD_reg"/>
    <property type="match status" value="1"/>
</dbReference>
<feature type="domain" description="Bacterial repeat" evidence="6">
    <location>
        <begin position="853"/>
        <end position="921"/>
    </location>
</feature>
<evidence type="ECO:0000256" key="4">
    <source>
        <dbReference type="SAM" id="Phobius"/>
    </source>
</evidence>
<comment type="caution">
    <text evidence="7">The sequence shown here is derived from an EMBL/GenBank/DDBJ whole genome shotgun (WGS) entry which is preliminary data.</text>
</comment>
<organism evidence="7 8">
    <name type="scientific">Paenibacillus thailandensis</name>
    <dbReference type="NCBI Taxonomy" id="393250"/>
    <lineage>
        <taxon>Bacteria</taxon>
        <taxon>Bacillati</taxon>
        <taxon>Bacillota</taxon>
        <taxon>Bacilli</taxon>
        <taxon>Bacillales</taxon>
        <taxon>Paenibacillaceae</taxon>
        <taxon>Paenibacillus</taxon>
    </lineage>
</organism>
<evidence type="ECO:0000256" key="5">
    <source>
        <dbReference type="SAM" id="SignalP"/>
    </source>
</evidence>
<dbReference type="SUPFAM" id="SSF52058">
    <property type="entry name" value="L domain-like"/>
    <property type="match status" value="1"/>
</dbReference>